<dbReference type="EMBL" id="CP032340">
    <property type="protein sequence ID" value="QCO10833.1"/>
    <property type="molecule type" value="Genomic_DNA"/>
</dbReference>
<keyword evidence="2" id="KW-0238">DNA-binding</keyword>
<dbReference type="PROSITE" id="PS50042">
    <property type="entry name" value="CNMP_BINDING_3"/>
    <property type="match status" value="1"/>
</dbReference>
<dbReference type="InterPro" id="IPR018490">
    <property type="entry name" value="cNMP-bd_dom_sf"/>
</dbReference>
<dbReference type="RefSeq" id="WP_035677332.1">
    <property type="nucleotide sequence ID" value="NZ_CP012915.1"/>
</dbReference>
<name>A0A0P0EF71_AZOBR</name>
<dbReference type="InterPro" id="IPR050397">
    <property type="entry name" value="Env_Response_Regulators"/>
</dbReference>
<dbReference type="Proteomes" id="UP001277471">
    <property type="component" value="Unassembled WGS sequence"/>
</dbReference>
<dbReference type="SUPFAM" id="SSF51206">
    <property type="entry name" value="cAMP-binding domain-like"/>
    <property type="match status" value="1"/>
</dbReference>
<dbReference type="Gene3D" id="2.60.120.10">
    <property type="entry name" value="Jelly Rolls"/>
    <property type="match status" value="1"/>
</dbReference>
<reference evidence="7 8" key="1">
    <citation type="submission" date="2018-09" db="EMBL/GenBank/DDBJ databases">
        <title>Whole genome based analysis of evolution and adaptive divergence in Indian and Brazilian strains of Azospirillum brasilense.</title>
        <authorList>
            <person name="Singh C."/>
            <person name="Tripathi A.K."/>
        </authorList>
    </citation>
    <scope>NUCLEOTIDE SEQUENCE [LARGE SCALE GENOMIC DNA]</scope>
    <source>
        <strain evidence="7 8">MTCC4038</strain>
        <plasmid evidence="7 8">p1</plasmid>
    </source>
</reference>
<evidence type="ECO:0000313" key="7">
    <source>
        <dbReference type="EMBL" id="QCO10833.1"/>
    </source>
</evidence>
<dbReference type="AlphaFoldDB" id="A0A0P0EF71"/>
<sequence length="236" mass="26048">MALLKDVAGILQRNRMLGVLDDARMQELVALGRVSRFSENQTVFSKGDPGDCLYAIMKGQIAVSTSSEDGKTMLLNILNPGDVLGEIALIDGKDRTAGATALRPAELFRIDRPEFISFLERHPSLCIRMMGVLCERLRWVSENIEDAVFHDVPRRLARRILLLGDTYGQKTPAGLRINQPVSQEALAAMLGVTREMVNKSLRALRNAGAITYNKGFIVVTNLYMLKDMAGESSDVP</sequence>
<keyword evidence="7" id="KW-0614">Plasmid</keyword>
<geneLocation type="plasmid" evidence="7 8">
    <name>p1</name>
</geneLocation>
<dbReference type="SMART" id="SM00100">
    <property type="entry name" value="cNMP"/>
    <property type="match status" value="1"/>
</dbReference>
<evidence type="ECO:0000256" key="1">
    <source>
        <dbReference type="ARBA" id="ARBA00023015"/>
    </source>
</evidence>
<keyword evidence="3" id="KW-0804">Transcription</keyword>
<dbReference type="PANTHER" id="PTHR24567">
    <property type="entry name" value="CRP FAMILY TRANSCRIPTIONAL REGULATORY PROTEIN"/>
    <property type="match status" value="1"/>
</dbReference>
<dbReference type="SUPFAM" id="SSF46785">
    <property type="entry name" value="Winged helix' DNA-binding domain"/>
    <property type="match status" value="1"/>
</dbReference>
<dbReference type="SMART" id="SM00419">
    <property type="entry name" value="HTH_CRP"/>
    <property type="match status" value="1"/>
</dbReference>
<dbReference type="InterPro" id="IPR036390">
    <property type="entry name" value="WH_DNA-bd_sf"/>
</dbReference>
<dbReference type="Proteomes" id="UP000298774">
    <property type="component" value="Plasmid p1"/>
</dbReference>
<evidence type="ECO:0000256" key="2">
    <source>
        <dbReference type="ARBA" id="ARBA00023125"/>
    </source>
</evidence>
<feature type="domain" description="Cyclic nucleotide-binding" evidence="4">
    <location>
        <begin position="16"/>
        <end position="136"/>
    </location>
</feature>
<keyword evidence="1" id="KW-0805">Transcription regulation</keyword>
<dbReference type="EMBL" id="JAWXYC010000003">
    <property type="protein sequence ID" value="MDX5952116.1"/>
    <property type="molecule type" value="Genomic_DNA"/>
</dbReference>
<dbReference type="InterPro" id="IPR036388">
    <property type="entry name" value="WH-like_DNA-bd_sf"/>
</dbReference>
<dbReference type="InterPro" id="IPR012318">
    <property type="entry name" value="HTH_CRP"/>
</dbReference>
<dbReference type="PROSITE" id="PS51063">
    <property type="entry name" value="HTH_CRP_2"/>
    <property type="match status" value="1"/>
</dbReference>
<dbReference type="GO" id="GO:0003677">
    <property type="term" value="F:DNA binding"/>
    <property type="evidence" value="ECO:0007669"/>
    <property type="project" value="UniProtKB-KW"/>
</dbReference>
<evidence type="ECO:0000259" key="4">
    <source>
        <dbReference type="PROSITE" id="PS50042"/>
    </source>
</evidence>
<proteinExistence type="predicted"/>
<dbReference type="CDD" id="cd00038">
    <property type="entry name" value="CAP_ED"/>
    <property type="match status" value="1"/>
</dbReference>
<evidence type="ECO:0000313" key="8">
    <source>
        <dbReference type="Proteomes" id="UP000298774"/>
    </source>
</evidence>
<dbReference type="GO" id="GO:0005829">
    <property type="term" value="C:cytosol"/>
    <property type="evidence" value="ECO:0007669"/>
    <property type="project" value="TreeGrafter"/>
</dbReference>
<evidence type="ECO:0000313" key="9">
    <source>
        <dbReference type="Proteomes" id="UP001277471"/>
    </source>
</evidence>
<reference evidence="6 9" key="2">
    <citation type="submission" date="2023-11" db="EMBL/GenBank/DDBJ databases">
        <title>MicrobeMod: A computational toolkit for identifying prokaryotic methylation and restriction-modification with nanopore sequencing.</title>
        <authorList>
            <person name="Crits-Christoph A."/>
            <person name="Kang S.C."/>
            <person name="Lee H."/>
            <person name="Ostrov N."/>
        </authorList>
    </citation>
    <scope>NUCLEOTIDE SEQUENCE [LARGE SCALE GENOMIC DNA]</scope>
    <source>
        <strain evidence="6 9">ATCC 29145</strain>
    </source>
</reference>
<dbReference type="PROSITE" id="PS00889">
    <property type="entry name" value="CNMP_BINDING_2"/>
    <property type="match status" value="1"/>
</dbReference>
<dbReference type="InterPro" id="IPR000595">
    <property type="entry name" value="cNMP-bd_dom"/>
</dbReference>
<organism evidence="7 8">
    <name type="scientific">Azospirillum brasilense</name>
    <dbReference type="NCBI Taxonomy" id="192"/>
    <lineage>
        <taxon>Bacteria</taxon>
        <taxon>Pseudomonadati</taxon>
        <taxon>Pseudomonadota</taxon>
        <taxon>Alphaproteobacteria</taxon>
        <taxon>Rhodospirillales</taxon>
        <taxon>Azospirillaceae</taxon>
        <taxon>Azospirillum</taxon>
    </lineage>
</organism>
<dbReference type="InterPro" id="IPR018488">
    <property type="entry name" value="cNMP-bd_CS"/>
</dbReference>
<evidence type="ECO:0000256" key="3">
    <source>
        <dbReference type="ARBA" id="ARBA00023163"/>
    </source>
</evidence>
<gene>
    <name evidence="7" type="ORF">D3868_17405</name>
    <name evidence="6" type="ORF">SIM66_13065</name>
</gene>
<dbReference type="KEGG" id="abf:AMK58_19895"/>
<dbReference type="PANTHER" id="PTHR24567:SF68">
    <property type="entry name" value="DNA-BINDING TRANSCRIPTIONAL DUAL REGULATOR CRP"/>
    <property type="match status" value="1"/>
</dbReference>
<keyword evidence="9" id="KW-1185">Reference proteome</keyword>
<accession>A0A0P0EF71</accession>
<dbReference type="Pfam" id="PF13545">
    <property type="entry name" value="HTH_Crp_2"/>
    <property type="match status" value="1"/>
</dbReference>
<dbReference type="GeneID" id="56451362"/>
<dbReference type="Gene3D" id="1.10.10.10">
    <property type="entry name" value="Winged helix-like DNA-binding domain superfamily/Winged helix DNA-binding domain"/>
    <property type="match status" value="1"/>
</dbReference>
<feature type="domain" description="HTH crp-type" evidence="5">
    <location>
        <begin position="150"/>
        <end position="223"/>
    </location>
</feature>
<protein>
    <submittedName>
        <fullName evidence="7">Crp/Fnr family transcriptional regulator</fullName>
    </submittedName>
</protein>
<dbReference type="GO" id="GO:0003700">
    <property type="term" value="F:DNA-binding transcription factor activity"/>
    <property type="evidence" value="ECO:0007669"/>
    <property type="project" value="TreeGrafter"/>
</dbReference>
<evidence type="ECO:0000313" key="6">
    <source>
        <dbReference type="EMBL" id="MDX5952116.1"/>
    </source>
</evidence>
<dbReference type="Pfam" id="PF00027">
    <property type="entry name" value="cNMP_binding"/>
    <property type="match status" value="1"/>
</dbReference>
<evidence type="ECO:0000259" key="5">
    <source>
        <dbReference type="PROSITE" id="PS51063"/>
    </source>
</evidence>
<dbReference type="InterPro" id="IPR014710">
    <property type="entry name" value="RmlC-like_jellyroll"/>
</dbReference>